<reference evidence="3" key="1">
    <citation type="journal article" date="2019" name="Int. J. Syst. Evol. Microbiol.">
        <title>The Global Catalogue of Microorganisms (GCM) 10K type strain sequencing project: providing services to taxonomists for standard genome sequencing and annotation.</title>
        <authorList>
            <consortium name="The Broad Institute Genomics Platform"/>
            <consortium name="The Broad Institute Genome Sequencing Center for Infectious Disease"/>
            <person name="Wu L."/>
            <person name="Ma J."/>
        </authorList>
    </citation>
    <scope>NUCLEOTIDE SEQUENCE [LARGE SCALE GENOMIC DNA]</scope>
    <source>
        <strain evidence="3">NBRC 108730</strain>
    </source>
</reference>
<gene>
    <name evidence="2" type="ORF">GCM10025868_15410</name>
</gene>
<name>A0ABQ6JDM9_9ACTN</name>
<feature type="compositionally biased region" description="Basic residues" evidence="1">
    <location>
        <begin position="155"/>
        <end position="170"/>
    </location>
</feature>
<proteinExistence type="predicted"/>
<evidence type="ECO:0008006" key="4">
    <source>
        <dbReference type="Google" id="ProtNLM"/>
    </source>
</evidence>
<organism evidence="2 3">
    <name type="scientific">Angustibacter aerolatus</name>
    <dbReference type="NCBI Taxonomy" id="1162965"/>
    <lineage>
        <taxon>Bacteria</taxon>
        <taxon>Bacillati</taxon>
        <taxon>Actinomycetota</taxon>
        <taxon>Actinomycetes</taxon>
        <taxon>Kineosporiales</taxon>
        <taxon>Kineosporiaceae</taxon>
    </lineage>
</organism>
<feature type="region of interest" description="Disordered" evidence="1">
    <location>
        <begin position="155"/>
        <end position="182"/>
    </location>
</feature>
<keyword evidence="3" id="KW-1185">Reference proteome</keyword>
<evidence type="ECO:0000313" key="3">
    <source>
        <dbReference type="Proteomes" id="UP001157017"/>
    </source>
</evidence>
<dbReference type="EMBL" id="BSUZ01000001">
    <property type="protein sequence ID" value="GMA86291.1"/>
    <property type="molecule type" value="Genomic_DNA"/>
</dbReference>
<dbReference type="Proteomes" id="UP001157017">
    <property type="component" value="Unassembled WGS sequence"/>
</dbReference>
<sequence length="216" mass="23217">MGLAERALALLGDEGGLRDLPRLRMHLASVLLEGDEPDAGAALRELDRAQESLAGSQAGAGRAGPDARRGAGAGSATSRPRRPASRSRCSLLGDAPRMETARALVLSGDVAFARDDRRTGRAAYRRAADMLSMMQSNRAAARVWREPGRPARRVRRREGGGRRVRARARRGGPAQQHPARGAAHVVRLRFAFRNRLPAQPGLLQSRSDVPGSSMPL</sequence>
<comment type="caution">
    <text evidence="2">The sequence shown here is derived from an EMBL/GenBank/DDBJ whole genome shotgun (WGS) entry which is preliminary data.</text>
</comment>
<evidence type="ECO:0000313" key="2">
    <source>
        <dbReference type="EMBL" id="GMA86291.1"/>
    </source>
</evidence>
<evidence type="ECO:0000256" key="1">
    <source>
        <dbReference type="SAM" id="MobiDB-lite"/>
    </source>
</evidence>
<feature type="region of interest" description="Disordered" evidence="1">
    <location>
        <begin position="42"/>
        <end position="93"/>
    </location>
</feature>
<accession>A0ABQ6JDM9</accession>
<protein>
    <recommendedName>
        <fullName evidence="4">Bacterial transcriptional activator domain-containing protein</fullName>
    </recommendedName>
</protein>